<dbReference type="InterPro" id="IPR046039">
    <property type="entry name" value="DUF5997"/>
</dbReference>
<name>A0A2C9A3A6_9MICO</name>
<accession>A0A2C9A3A6</accession>
<dbReference type="EMBL" id="OCST01000006">
    <property type="protein sequence ID" value="SOE73917.1"/>
    <property type="molecule type" value="Genomic_DNA"/>
</dbReference>
<proteinExistence type="predicted"/>
<dbReference type="Pfam" id="PF19460">
    <property type="entry name" value="DUF5997"/>
    <property type="match status" value="1"/>
</dbReference>
<dbReference type="Proteomes" id="UP000219440">
    <property type="component" value="Unassembled WGS sequence"/>
</dbReference>
<dbReference type="RefSeq" id="WP_097061931.1">
    <property type="nucleotide sequence ID" value="NZ_BMLC01000001.1"/>
</dbReference>
<protein>
    <submittedName>
        <fullName evidence="1">Uncharacterized protein</fullName>
    </submittedName>
</protein>
<dbReference type="OrthoDB" id="3389921at2"/>
<gene>
    <name evidence="1" type="ORF">SAMN06296378_2887</name>
</gene>
<dbReference type="AlphaFoldDB" id="A0A2C9A3A6"/>
<sequence>MKPATAAKKLGIFLPATPVEFQEGEVTRGQFAELQSTPPEWLIELRKNGPHPRHEVARKLGISTSGLARAGAPDTMTSGEIKSLLEQKPEWLVVERATHAAVQDDNARIKADRAAKAAQSKGDIGR</sequence>
<keyword evidence="2" id="KW-1185">Reference proteome</keyword>
<evidence type="ECO:0000313" key="1">
    <source>
        <dbReference type="EMBL" id="SOE73917.1"/>
    </source>
</evidence>
<reference evidence="1 2" key="1">
    <citation type="submission" date="2017-09" db="EMBL/GenBank/DDBJ databases">
        <authorList>
            <person name="Ehlers B."/>
            <person name="Leendertz F.H."/>
        </authorList>
    </citation>
    <scope>NUCLEOTIDE SEQUENCE [LARGE SCALE GENOMIC DNA]</scope>
    <source>
        <strain evidence="1 2">CGMCC 1.05381</strain>
    </source>
</reference>
<organism evidence="1 2">
    <name type="scientific">Salinibacterium xinjiangense</name>
    <dbReference type="NCBI Taxonomy" id="386302"/>
    <lineage>
        <taxon>Bacteria</taxon>
        <taxon>Bacillati</taxon>
        <taxon>Actinomycetota</taxon>
        <taxon>Actinomycetes</taxon>
        <taxon>Micrococcales</taxon>
        <taxon>Microbacteriaceae</taxon>
        <taxon>Salinibacterium</taxon>
    </lineage>
</organism>
<evidence type="ECO:0000313" key="2">
    <source>
        <dbReference type="Proteomes" id="UP000219440"/>
    </source>
</evidence>